<organism evidence="3 4">
    <name type="scientific">Spizellomyces punctatus (strain DAOM BR117)</name>
    <dbReference type="NCBI Taxonomy" id="645134"/>
    <lineage>
        <taxon>Eukaryota</taxon>
        <taxon>Fungi</taxon>
        <taxon>Fungi incertae sedis</taxon>
        <taxon>Chytridiomycota</taxon>
        <taxon>Chytridiomycota incertae sedis</taxon>
        <taxon>Chytridiomycetes</taxon>
        <taxon>Spizellomycetales</taxon>
        <taxon>Spizellomycetaceae</taxon>
        <taxon>Spizellomyces</taxon>
    </lineage>
</organism>
<gene>
    <name evidence="3" type="ORF">SPPG_07109</name>
</gene>
<evidence type="ECO:0000313" key="3">
    <source>
        <dbReference type="EMBL" id="KNC97640.1"/>
    </source>
</evidence>
<evidence type="ECO:0000259" key="2">
    <source>
        <dbReference type="PROSITE" id="PS50097"/>
    </source>
</evidence>
<dbReference type="AlphaFoldDB" id="A0A0L0H7Z7"/>
<feature type="domain" description="BTB" evidence="2">
    <location>
        <begin position="93"/>
        <end position="159"/>
    </location>
</feature>
<name>A0A0L0H7Z7_SPIPD</name>
<dbReference type="PROSITE" id="PS50097">
    <property type="entry name" value="BTB"/>
    <property type="match status" value="1"/>
</dbReference>
<evidence type="ECO:0000313" key="4">
    <source>
        <dbReference type="Proteomes" id="UP000053201"/>
    </source>
</evidence>
<dbReference type="Gene3D" id="3.30.710.10">
    <property type="entry name" value="Potassium Channel Kv1.1, Chain A"/>
    <property type="match status" value="1"/>
</dbReference>
<reference evidence="3 4" key="1">
    <citation type="submission" date="2009-08" db="EMBL/GenBank/DDBJ databases">
        <title>The Genome Sequence of Spizellomyces punctatus strain DAOM BR117.</title>
        <authorList>
            <consortium name="The Broad Institute Genome Sequencing Platform"/>
            <person name="Russ C."/>
            <person name="Cuomo C."/>
            <person name="Shea T."/>
            <person name="Young S.K."/>
            <person name="Zeng Q."/>
            <person name="Koehrsen M."/>
            <person name="Haas B."/>
            <person name="Borodovsky M."/>
            <person name="Guigo R."/>
            <person name="Alvarado L."/>
            <person name="Berlin A."/>
            <person name="Bochicchio J."/>
            <person name="Borenstein D."/>
            <person name="Chapman S."/>
            <person name="Chen Z."/>
            <person name="Engels R."/>
            <person name="Freedman E."/>
            <person name="Gellesch M."/>
            <person name="Goldberg J."/>
            <person name="Griggs A."/>
            <person name="Gujja S."/>
            <person name="Heiman D."/>
            <person name="Hepburn T."/>
            <person name="Howarth C."/>
            <person name="Jen D."/>
            <person name="Larson L."/>
            <person name="Lewis B."/>
            <person name="Mehta T."/>
            <person name="Park D."/>
            <person name="Pearson M."/>
            <person name="Roberts A."/>
            <person name="Saif S."/>
            <person name="Shenoy N."/>
            <person name="Sisk P."/>
            <person name="Stolte C."/>
            <person name="Sykes S."/>
            <person name="Thomson T."/>
            <person name="Walk T."/>
            <person name="White J."/>
            <person name="Yandava C."/>
            <person name="Burger G."/>
            <person name="Gray M.W."/>
            <person name="Holland P.W.H."/>
            <person name="King N."/>
            <person name="Lang F.B.F."/>
            <person name="Roger A.J."/>
            <person name="Ruiz-Trillo I."/>
            <person name="Lander E."/>
            <person name="Nusbaum C."/>
        </authorList>
    </citation>
    <scope>NUCLEOTIDE SEQUENCE [LARGE SCALE GENOMIC DNA]</scope>
    <source>
        <strain evidence="3 4">DAOM BR117</strain>
    </source>
</reference>
<dbReference type="RefSeq" id="XP_016605681.1">
    <property type="nucleotide sequence ID" value="XM_016755289.1"/>
</dbReference>
<dbReference type="GeneID" id="27690355"/>
<dbReference type="EMBL" id="KQ257463">
    <property type="protein sequence ID" value="KNC97641.1"/>
    <property type="molecule type" value="Genomic_DNA"/>
</dbReference>
<feature type="region of interest" description="Disordered" evidence="1">
    <location>
        <begin position="207"/>
        <end position="253"/>
    </location>
</feature>
<sequence length="253" mass="28660">MENMQGVLPMPTTLPHEQLARQQQYVWRPIVSSPLPCYSAVPIPDTYIIDKLRGFGWRYFGNTQLADCCLWIYSPETTSPIDQDKAAAPIAIIPAHSLFLKTMSPRLRDLLSTAAKAMSDPYQPYATISTTPLLIHPPSPEAFHAVLQWMYTADVGAIREFFESHENALASVIANAEWLGLSDRELLHVCEGWQGDLKAGRVQVRVQEASDEDGDFEQDEHDDVDGDYEDEEEEEEEESEVEEADYLNIPHMY</sequence>
<keyword evidence="4" id="KW-1185">Reference proteome</keyword>
<dbReference type="InterPro" id="IPR011333">
    <property type="entry name" value="SKP1/BTB/POZ_sf"/>
</dbReference>
<feature type="compositionally biased region" description="Acidic residues" evidence="1">
    <location>
        <begin position="209"/>
        <end position="245"/>
    </location>
</feature>
<dbReference type="VEuPathDB" id="FungiDB:SPPG_07109"/>
<accession>A0A0L0H7Z7</accession>
<evidence type="ECO:0000256" key="1">
    <source>
        <dbReference type="SAM" id="MobiDB-lite"/>
    </source>
</evidence>
<dbReference type="OrthoDB" id="2128284at2759"/>
<protein>
    <recommendedName>
        <fullName evidence="2">BTB domain-containing protein</fullName>
    </recommendedName>
</protein>
<dbReference type="Proteomes" id="UP000053201">
    <property type="component" value="Unassembled WGS sequence"/>
</dbReference>
<dbReference type="EMBL" id="KQ257463">
    <property type="protein sequence ID" value="KNC97640.1"/>
    <property type="molecule type" value="Genomic_DNA"/>
</dbReference>
<dbReference type="SUPFAM" id="SSF54695">
    <property type="entry name" value="POZ domain"/>
    <property type="match status" value="1"/>
</dbReference>
<dbReference type="RefSeq" id="XP_016605680.1">
    <property type="nucleotide sequence ID" value="XM_016755288.1"/>
</dbReference>
<dbReference type="InterPro" id="IPR000210">
    <property type="entry name" value="BTB/POZ_dom"/>
</dbReference>
<proteinExistence type="predicted"/>
<dbReference type="CDD" id="cd18186">
    <property type="entry name" value="BTB_POZ_ZBTB_KLHL-like"/>
    <property type="match status" value="1"/>
</dbReference>